<dbReference type="PANTHER" id="PTHR42789">
    <property type="entry name" value="D-ISOMER SPECIFIC 2-HYDROXYACID DEHYDROGENASE FAMILY PROTEIN (AFU_ORTHOLOGUE AFUA_6G10090)"/>
    <property type="match status" value="1"/>
</dbReference>
<reference evidence="5 6" key="1">
    <citation type="submission" date="2019-02" db="EMBL/GenBank/DDBJ databases">
        <title>Deep-cultivation of Planctomycetes and their phenomic and genomic characterization uncovers novel biology.</title>
        <authorList>
            <person name="Wiegand S."/>
            <person name="Jogler M."/>
            <person name="Boedeker C."/>
            <person name="Pinto D."/>
            <person name="Vollmers J."/>
            <person name="Rivas-Marin E."/>
            <person name="Kohn T."/>
            <person name="Peeters S.H."/>
            <person name="Heuer A."/>
            <person name="Rast P."/>
            <person name="Oberbeckmann S."/>
            <person name="Bunk B."/>
            <person name="Jeske O."/>
            <person name="Meyerdierks A."/>
            <person name="Storesund J.E."/>
            <person name="Kallscheuer N."/>
            <person name="Luecker S."/>
            <person name="Lage O.M."/>
            <person name="Pohl T."/>
            <person name="Merkel B.J."/>
            <person name="Hornburger P."/>
            <person name="Mueller R.-W."/>
            <person name="Bruemmer F."/>
            <person name="Labrenz M."/>
            <person name="Spormann A.M."/>
            <person name="Op den Camp H."/>
            <person name="Overmann J."/>
            <person name="Amann R."/>
            <person name="Jetten M.S.M."/>
            <person name="Mascher T."/>
            <person name="Medema M.H."/>
            <person name="Devos D.P."/>
            <person name="Kaster A.-K."/>
            <person name="Ovreas L."/>
            <person name="Rohde M."/>
            <person name="Galperin M.Y."/>
            <person name="Jogler C."/>
        </authorList>
    </citation>
    <scope>NUCLEOTIDE SEQUENCE [LARGE SCALE GENOMIC DNA]</scope>
    <source>
        <strain evidence="5 6">ElP</strain>
    </source>
</reference>
<dbReference type="SUPFAM" id="SSF51735">
    <property type="entry name" value="NAD(P)-binding Rossmann-fold domains"/>
    <property type="match status" value="1"/>
</dbReference>
<evidence type="ECO:0000256" key="1">
    <source>
        <dbReference type="ARBA" id="ARBA00005854"/>
    </source>
</evidence>
<evidence type="ECO:0000313" key="6">
    <source>
        <dbReference type="Proteomes" id="UP000317835"/>
    </source>
</evidence>
<evidence type="ECO:0000259" key="4">
    <source>
        <dbReference type="Pfam" id="PF02826"/>
    </source>
</evidence>
<dbReference type="PANTHER" id="PTHR42789:SF1">
    <property type="entry name" value="D-ISOMER SPECIFIC 2-HYDROXYACID DEHYDROGENASE FAMILY PROTEIN (AFU_ORTHOLOGUE AFUA_6G10090)"/>
    <property type="match status" value="1"/>
</dbReference>
<feature type="domain" description="D-isomer specific 2-hydroxyacid dehydrogenase NAD-binding" evidence="4">
    <location>
        <begin position="122"/>
        <end position="296"/>
    </location>
</feature>
<evidence type="ECO:0000313" key="5">
    <source>
        <dbReference type="EMBL" id="QDV36254.1"/>
    </source>
</evidence>
<dbReference type="InterPro" id="IPR050857">
    <property type="entry name" value="D-2-hydroxyacid_DH"/>
</dbReference>
<dbReference type="SUPFAM" id="SSF52283">
    <property type="entry name" value="Formate/glycerate dehydrogenase catalytic domain-like"/>
    <property type="match status" value="1"/>
</dbReference>
<protein>
    <submittedName>
        <fullName evidence="5">Glyoxylate/hydroxypyruvate reductase B</fullName>
        <ecNumber evidence="5">1.1.1.79</ecNumber>
    </submittedName>
</protein>
<dbReference type="OrthoDB" id="9805416at2"/>
<keyword evidence="2 5" id="KW-0560">Oxidoreductase</keyword>
<organism evidence="5 6">
    <name type="scientific">Tautonia plasticadhaerens</name>
    <dbReference type="NCBI Taxonomy" id="2527974"/>
    <lineage>
        <taxon>Bacteria</taxon>
        <taxon>Pseudomonadati</taxon>
        <taxon>Planctomycetota</taxon>
        <taxon>Planctomycetia</taxon>
        <taxon>Isosphaerales</taxon>
        <taxon>Isosphaeraceae</taxon>
        <taxon>Tautonia</taxon>
    </lineage>
</organism>
<dbReference type="GO" id="GO:0051287">
    <property type="term" value="F:NAD binding"/>
    <property type="evidence" value="ECO:0007669"/>
    <property type="project" value="InterPro"/>
</dbReference>
<accession>A0A518H5Y8</accession>
<dbReference type="FunFam" id="3.40.50.720:FF:000203">
    <property type="entry name" value="D-3-phosphoglycerate dehydrogenase (SerA)"/>
    <property type="match status" value="1"/>
</dbReference>
<keyword evidence="6" id="KW-1185">Reference proteome</keyword>
<name>A0A518H5Y8_9BACT</name>
<dbReference type="Gene3D" id="3.40.50.720">
    <property type="entry name" value="NAD(P)-binding Rossmann-like Domain"/>
    <property type="match status" value="2"/>
</dbReference>
<dbReference type="InterPro" id="IPR006140">
    <property type="entry name" value="D-isomer_DH_NAD-bd"/>
</dbReference>
<gene>
    <name evidence="5" type="primary">ghrB_2</name>
    <name evidence="5" type="ORF">ElP_41730</name>
</gene>
<dbReference type="EC" id="1.1.1.79" evidence="5"/>
<dbReference type="CDD" id="cd12172">
    <property type="entry name" value="PGDH_like_2"/>
    <property type="match status" value="1"/>
</dbReference>
<dbReference type="EMBL" id="CP036426">
    <property type="protein sequence ID" value="QDV36254.1"/>
    <property type="molecule type" value="Genomic_DNA"/>
</dbReference>
<keyword evidence="3" id="KW-0520">NAD</keyword>
<sequence length="323" mass="34383">MRDPGPPPKSHRVLVTNLIMQRDAHLFAGELEEAGVELEMYPVRQFLTEEELLPILGGFDGMIAGDDRLTARVLEVSQPRLRVISKWGVGLDSIDLEAARRLGIRVFNSPGAFGVAVAEVALAYMLMLSRHVGQVDRAIRRGEWPKPEGEGLAGKTLGLVGFGSIGQAIARRALAFDMTVLASDVKAADLSPLAPAGVTFAGLDRVVEQADSHCLACNLTPENHHLIDAATLARMKPSSYLINVARGPLVDEAALVEALLAGRLAGAALDVFETEPLPVDSPLARLENVVLGSHNANNLKSANDHVNRNSIANLLQGLASAGP</sequence>
<dbReference type="Pfam" id="PF02826">
    <property type="entry name" value="2-Hacid_dh_C"/>
    <property type="match status" value="1"/>
</dbReference>
<evidence type="ECO:0000256" key="2">
    <source>
        <dbReference type="ARBA" id="ARBA00023002"/>
    </source>
</evidence>
<dbReference type="KEGG" id="tpla:ElP_41730"/>
<dbReference type="RefSeq" id="WP_145272384.1">
    <property type="nucleotide sequence ID" value="NZ_CP036426.1"/>
</dbReference>
<dbReference type="AlphaFoldDB" id="A0A518H5Y8"/>
<dbReference type="GO" id="GO:0030267">
    <property type="term" value="F:glyoxylate reductase (NADPH) activity"/>
    <property type="evidence" value="ECO:0007669"/>
    <property type="project" value="UniProtKB-EC"/>
</dbReference>
<dbReference type="Proteomes" id="UP000317835">
    <property type="component" value="Chromosome"/>
</dbReference>
<dbReference type="InterPro" id="IPR036291">
    <property type="entry name" value="NAD(P)-bd_dom_sf"/>
</dbReference>
<evidence type="ECO:0000256" key="3">
    <source>
        <dbReference type="ARBA" id="ARBA00023027"/>
    </source>
</evidence>
<dbReference type="InterPro" id="IPR029753">
    <property type="entry name" value="D-isomer_DH_CS"/>
</dbReference>
<dbReference type="PROSITE" id="PS00671">
    <property type="entry name" value="D_2_HYDROXYACID_DH_3"/>
    <property type="match status" value="1"/>
</dbReference>
<comment type="similarity">
    <text evidence="1">Belongs to the D-isomer specific 2-hydroxyacid dehydrogenase family.</text>
</comment>
<proteinExistence type="inferred from homology"/>
<keyword evidence="5" id="KW-0670">Pyruvate</keyword>